<gene>
    <name evidence="2" type="ORF">PAN31108_00383</name>
</gene>
<dbReference type="EMBL" id="CABPSB010000001">
    <property type="protein sequence ID" value="VVD66461.1"/>
    <property type="molecule type" value="Genomic_DNA"/>
</dbReference>
<proteinExistence type="predicted"/>
<name>A0A5E4RUI7_9BURK</name>
<dbReference type="AlphaFoldDB" id="A0A5E4RUI7"/>
<keyword evidence="3" id="KW-1185">Reference proteome</keyword>
<protein>
    <submittedName>
        <fullName evidence="2">Uncharacterized protein</fullName>
    </submittedName>
</protein>
<evidence type="ECO:0000313" key="3">
    <source>
        <dbReference type="Proteomes" id="UP000406256"/>
    </source>
</evidence>
<evidence type="ECO:0000256" key="1">
    <source>
        <dbReference type="SAM" id="MobiDB-lite"/>
    </source>
</evidence>
<feature type="compositionally biased region" description="Polar residues" evidence="1">
    <location>
        <begin position="310"/>
        <end position="320"/>
    </location>
</feature>
<organism evidence="2 3">
    <name type="scientific">Pandoraea anhela</name>
    <dbReference type="NCBI Taxonomy" id="2508295"/>
    <lineage>
        <taxon>Bacteria</taxon>
        <taxon>Pseudomonadati</taxon>
        <taxon>Pseudomonadota</taxon>
        <taxon>Betaproteobacteria</taxon>
        <taxon>Burkholderiales</taxon>
        <taxon>Burkholderiaceae</taxon>
        <taxon>Pandoraea</taxon>
    </lineage>
</organism>
<evidence type="ECO:0000313" key="2">
    <source>
        <dbReference type="EMBL" id="VVD66461.1"/>
    </source>
</evidence>
<sequence length="400" mass="43031">MPAHGFAQGGAQPSFMPRQGLGIIPVPRDAQEEAEQLALAMRESAIEGHEAIPEPRNAHEEAAQLALAMRESAMEGHEDIPTPHNAQEEAAQLAFAMRESRIEAMLSSLPSELTITARMEAEFDFEALPDELKAPYLAMGNEGKLKFLEEVMATRSHTGPLREAIAEHGMRIVPNDGRTPNGINNCFMLSVLEHVEGLDRSQHAMLADHFRDILVSTPGTDAKPDEPLSAGGAAAKQFVHLINSDPSVKPKLNVEVLSMVGGHLIRDRIDSGFANAKTVLVIDHGGHFEAVCDVAPTPEPADVPPPYTGGNAQHPGTASPTAAPEDTPPPYAEEDPYRLGVAPQMQHQAPPPSHHDTPEASSVPDFQQSHIGQLHLEVARAFHKARTALGEALRSLTSLT</sequence>
<feature type="region of interest" description="Disordered" evidence="1">
    <location>
        <begin position="293"/>
        <end position="365"/>
    </location>
</feature>
<dbReference type="Proteomes" id="UP000406256">
    <property type="component" value="Unassembled WGS sequence"/>
</dbReference>
<feature type="compositionally biased region" description="Pro residues" evidence="1">
    <location>
        <begin position="297"/>
        <end position="307"/>
    </location>
</feature>
<accession>A0A5E4RUI7</accession>
<reference evidence="2 3" key="1">
    <citation type="submission" date="2019-08" db="EMBL/GenBank/DDBJ databases">
        <authorList>
            <person name="Peeters C."/>
        </authorList>
    </citation>
    <scope>NUCLEOTIDE SEQUENCE [LARGE SCALE GENOMIC DNA]</scope>
    <source>
        <strain evidence="2 3">LMG 31108</strain>
    </source>
</reference>